<feature type="domain" description="Peptidase M14" evidence="11">
    <location>
        <begin position="44"/>
        <end position="330"/>
    </location>
</feature>
<dbReference type="SMART" id="SM00631">
    <property type="entry name" value="Zn_pept"/>
    <property type="match status" value="1"/>
</dbReference>
<keyword evidence="3 12" id="KW-0121">Carboxypeptidase</keyword>
<dbReference type="GO" id="GO:0016485">
    <property type="term" value="P:protein processing"/>
    <property type="evidence" value="ECO:0007669"/>
    <property type="project" value="TreeGrafter"/>
</dbReference>
<evidence type="ECO:0000256" key="7">
    <source>
        <dbReference type="ARBA" id="ARBA00022833"/>
    </source>
</evidence>
<evidence type="ECO:0000256" key="4">
    <source>
        <dbReference type="ARBA" id="ARBA00022670"/>
    </source>
</evidence>
<dbReference type="PRINTS" id="PR00765">
    <property type="entry name" value="CRBOXYPTASEA"/>
</dbReference>
<dbReference type="PANTHER" id="PTHR11532">
    <property type="entry name" value="PROTEASE M14 CARBOXYPEPTIDASE"/>
    <property type="match status" value="1"/>
</dbReference>
<evidence type="ECO:0000313" key="13">
    <source>
        <dbReference type="Proteomes" id="UP000762676"/>
    </source>
</evidence>
<keyword evidence="7" id="KW-0862">Zinc</keyword>
<dbReference type="GO" id="GO:0006518">
    <property type="term" value="P:peptide metabolic process"/>
    <property type="evidence" value="ECO:0007669"/>
    <property type="project" value="TreeGrafter"/>
</dbReference>
<proteinExistence type="inferred from homology"/>
<dbReference type="CDD" id="cd03858">
    <property type="entry name" value="M14_CP_N-E_like"/>
    <property type="match status" value="1"/>
</dbReference>
<evidence type="ECO:0000256" key="9">
    <source>
        <dbReference type="PROSITE-ProRule" id="PRU01379"/>
    </source>
</evidence>
<dbReference type="Pfam" id="PF00246">
    <property type="entry name" value="Peptidase_M14"/>
    <property type="match status" value="1"/>
</dbReference>
<dbReference type="Gene3D" id="2.60.40.1120">
    <property type="entry name" value="Carboxypeptidase-like, regulatory domain"/>
    <property type="match status" value="1"/>
</dbReference>
<comment type="cofactor">
    <cofactor evidence="1">
        <name>Zn(2+)</name>
        <dbReference type="ChEBI" id="CHEBI:29105"/>
    </cofactor>
</comment>
<dbReference type="InterPro" id="IPR008969">
    <property type="entry name" value="CarboxyPept-like_regulatory"/>
</dbReference>
<evidence type="ECO:0000256" key="3">
    <source>
        <dbReference type="ARBA" id="ARBA00022645"/>
    </source>
</evidence>
<dbReference type="SUPFAM" id="SSF49464">
    <property type="entry name" value="Carboxypeptidase regulatory domain-like"/>
    <property type="match status" value="1"/>
</dbReference>
<dbReference type="GO" id="GO:0004181">
    <property type="term" value="F:metallocarboxypeptidase activity"/>
    <property type="evidence" value="ECO:0007669"/>
    <property type="project" value="InterPro"/>
</dbReference>
<keyword evidence="4" id="KW-0645">Protease</keyword>
<dbReference type="InterPro" id="IPR000834">
    <property type="entry name" value="Peptidase_M14"/>
</dbReference>
<dbReference type="FunFam" id="3.40.630.10:FF:000020">
    <property type="entry name" value="Carboxypeptidase D"/>
    <property type="match status" value="1"/>
</dbReference>
<feature type="compositionally biased region" description="Polar residues" evidence="10">
    <location>
        <begin position="422"/>
        <end position="435"/>
    </location>
</feature>
<dbReference type="InterPro" id="IPR050753">
    <property type="entry name" value="Peptidase_M14_domain"/>
</dbReference>
<reference evidence="12 13" key="1">
    <citation type="journal article" date="2021" name="Elife">
        <title>Chloroplast acquisition without the gene transfer in kleptoplastic sea slugs, Plakobranchus ocellatus.</title>
        <authorList>
            <person name="Maeda T."/>
            <person name="Takahashi S."/>
            <person name="Yoshida T."/>
            <person name="Shimamura S."/>
            <person name="Takaki Y."/>
            <person name="Nagai Y."/>
            <person name="Toyoda A."/>
            <person name="Suzuki Y."/>
            <person name="Arimoto A."/>
            <person name="Ishii H."/>
            <person name="Satoh N."/>
            <person name="Nishiyama T."/>
            <person name="Hasebe M."/>
            <person name="Maruyama T."/>
            <person name="Minagawa J."/>
            <person name="Obokata J."/>
            <person name="Shigenobu S."/>
        </authorList>
    </citation>
    <scope>NUCLEOTIDE SEQUENCE [LARGE SCALE GENOMIC DNA]</scope>
</reference>
<evidence type="ECO:0000256" key="8">
    <source>
        <dbReference type="ARBA" id="ARBA00023180"/>
    </source>
</evidence>
<evidence type="ECO:0000256" key="2">
    <source>
        <dbReference type="ARBA" id="ARBA00005988"/>
    </source>
</evidence>
<dbReference type="InterPro" id="IPR057247">
    <property type="entry name" value="CARBOXYPEPT_ZN_2"/>
</dbReference>
<evidence type="ECO:0000259" key="11">
    <source>
        <dbReference type="PROSITE" id="PS52035"/>
    </source>
</evidence>
<comment type="similarity">
    <text evidence="2 9">Belongs to the peptidase M14 family.</text>
</comment>
<evidence type="ECO:0000256" key="1">
    <source>
        <dbReference type="ARBA" id="ARBA00001947"/>
    </source>
</evidence>
<gene>
    <name evidence="12" type="ORF">ElyMa_004660500</name>
</gene>
<dbReference type="PROSITE" id="PS00133">
    <property type="entry name" value="CARBOXYPEPT_ZN_2"/>
    <property type="match status" value="1"/>
</dbReference>
<evidence type="ECO:0000313" key="12">
    <source>
        <dbReference type="EMBL" id="GFS04574.1"/>
    </source>
</evidence>
<evidence type="ECO:0000256" key="10">
    <source>
        <dbReference type="SAM" id="MobiDB-lite"/>
    </source>
</evidence>
<dbReference type="GO" id="GO:0008270">
    <property type="term" value="F:zinc ion binding"/>
    <property type="evidence" value="ECO:0007669"/>
    <property type="project" value="InterPro"/>
</dbReference>
<keyword evidence="6" id="KW-0378">Hydrolase</keyword>
<sequence length="459" mass="51652">MKLLLMFCVGGRVKYAYLISQMMLLWLLLLFTITAVSVKGVEFKYHNHRSLEKTLRNFTEQYPDLSSMYSVGTSIRGRQMWVLVLGKHSSRPALLVPNVKYIANMHGNEVVGRELLLHLAEYYLNQYGKNATLTQFLDDTRVHLMPTMNPDGFSRSRQGCDGVTGRGNALAYDLNRNFPDNAAINPYPQQREVTNVVRWIQETNFLLSANLHGGTLVVNYPFDSYPGDVRLQRYSASPDDDVFRHLALTFSKSHPTMHKGVNCGDAFSQGIVNGASWYPITGGMQDFMYRNASGYEVLIEMSCCKYPRQDMLKGLWEDNRDALINFLLQAHMGVKGLIYGQSSRHSDLFDVVSGAVIQVMGREGIHFRSSRLGEYYKLLLPGNYTLLVTHPDFVPTAVPFTVTSSGVTRQDVKLMRPYGSPEGQSSNGDRGQGQITGEELGTPEKAVLTSRPRPLRHTQ</sequence>
<dbReference type="InterPro" id="IPR057246">
    <property type="entry name" value="CARBOXYPEPT_ZN_1"/>
</dbReference>
<keyword evidence="5" id="KW-0479">Metal-binding</keyword>
<dbReference type="SUPFAM" id="SSF53187">
    <property type="entry name" value="Zn-dependent exopeptidases"/>
    <property type="match status" value="1"/>
</dbReference>
<feature type="region of interest" description="Disordered" evidence="10">
    <location>
        <begin position="411"/>
        <end position="459"/>
    </location>
</feature>
<dbReference type="Proteomes" id="UP000762676">
    <property type="component" value="Unassembled WGS sequence"/>
</dbReference>
<keyword evidence="8" id="KW-0325">Glycoprotein</keyword>
<dbReference type="Gene3D" id="3.40.630.10">
    <property type="entry name" value="Zn peptidases"/>
    <property type="match status" value="1"/>
</dbReference>
<evidence type="ECO:0000256" key="5">
    <source>
        <dbReference type="ARBA" id="ARBA00022723"/>
    </source>
</evidence>
<protein>
    <submittedName>
        <fullName evidence="12">Carboxypeptidase</fullName>
    </submittedName>
</protein>
<evidence type="ECO:0000256" key="6">
    <source>
        <dbReference type="ARBA" id="ARBA00022801"/>
    </source>
</evidence>
<feature type="active site" description="Proton donor/acceptor" evidence="9">
    <location>
        <position position="300"/>
    </location>
</feature>
<dbReference type="PANTHER" id="PTHR11532:SF84">
    <property type="entry name" value="CARBOXYPEPTIDASE M"/>
    <property type="match status" value="1"/>
</dbReference>
<keyword evidence="13" id="KW-1185">Reference proteome</keyword>
<comment type="caution">
    <text evidence="12">The sequence shown here is derived from an EMBL/GenBank/DDBJ whole genome shotgun (WGS) entry which is preliminary data.</text>
</comment>
<dbReference type="GO" id="GO:0005615">
    <property type="term" value="C:extracellular space"/>
    <property type="evidence" value="ECO:0007669"/>
    <property type="project" value="TreeGrafter"/>
</dbReference>
<dbReference type="AlphaFoldDB" id="A0AAV4I211"/>
<name>A0AAV4I211_9GAST</name>
<accession>A0AAV4I211</accession>
<dbReference type="PROSITE" id="PS52035">
    <property type="entry name" value="PEPTIDASE_M14"/>
    <property type="match status" value="1"/>
</dbReference>
<organism evidence="12 13">
    <name type="scientific">Elysia marginata</name>
    <dbReference type="NCBI Taxonomy" id="1093978"/>
    <lineage>
        <taxon>Eukaryota</taxon>
        <taxon>Metazoa</taxon>
        <taxon>Spiralia</taxon>
        <taxon>Lophotrochozoa</taxon>
        <taxon>Mollusca</taxon>
        <taxon>Gastropoda</taxon>
        <taxon>Heterobranchia</taxon>
        <taxon>Euthyneura</taxon>
        <taxon>Panpulmonata</taxon>
        <taxon>Sacoglossa</taxon>
        <taxon>Placobranchoidea</taxon>
        <taxon>Plakobranchidae</taxon>
        <taxon>Elysia</taxon>
    </lineage>
</organism>
<dbReference type="EMBL" id="BMAT01009348">
    <property type="protein sequence ID" value="GFS04574.1"/>
    <property type="molecule type" value="Genomic_DNA"/>
</dbReference>
<dbReference type="PROSITE" id="PS00132">
    <property type="entry name" value="CARBOXYPEPT_ZN_1"/>
    <property type="match status" value="1"/>
</dbReference>